<dbReference type="Proteomes" id="UP000318055">
    <property type="component" value="Chromosome"/>
</dbReference>
<dbReference type="EMBL" id="CP042239">
    <property type="protein sequence ID" value="QDX26649.1"/>
    <property type="molecule type" value="Genomic_DNA"/>
</dbReference>
<feature type="chain" id="PRO_5021793304" description="TonB C-terminal domain-containing protein" evidence="2">
    <location>
        <begin position="22"/>
        <end position="663"/>
    </location>
</feature>
<dbReference type="KEGG" id="ssua:FPZ54_11870"/>
<dbReference type="SUPFAM" id="SSF48452">
    <property type="entry name" value="TPR-like"/>
    <property type="match status" value="1"/>
</dbReference>
<evidence type="ECO:0008006" key="5">
    <source>
        <dbReference type="Google" id="ProtNLM"/>
    </source>
</evidence>
<accession>A0A518RGW6</accession>
<organism evidence="3 4">
    <name type="scientific">Sphingomonas suaedae</name>
    <dbReference type="NCBI Taxonomy" id="2599297"/>
    <lineage>
        <taxon>Bacteria</taxon>
        <taxon>Pseudomonadati</taxon>
        <taxon>Pseudomonadota</taxon>
        <taxon>Alphaproteobacteria</taxon>
        <taxon>Sphingomonadales</taxon>
        <taxon>Sphingomonadaceae</taxon>
        <taxon>Sphingomonas</taxon>
    </lineage>
</organism>
<keyword evidence="4" id="KW-1185">Reference proteome</keyword>
<dbReference type="AlphaFoldDB" id="A0A518RGW6"/>
<dbReference type="OrthoDB" id="7538166at2"/>
<dbReference type="SUPFAM" id="SSF74653">
    <property type="entry name" value="TolA/TonB C-terminal domain"/>
    <property type="match status" value="1"/>
</dbReference>
<sequence>MRIMLAAVLALTAAGTLPVSAQTAAQERAFEMALEARDLIHASEYLDVLIAARVPGDGKPKPDGYLSHRIGRFLLIAGQPQAALPWLEAAADPALKDEERVALDLDRAHALLMLGQGEVAIPLVEAALRITSEPRRRARATRMMIDALLILDPSAAAKALVGATTLRNADSDSESDWALLDARTALLTNAPDAAAKVRHAWARAIDAPLAASAPARAAAMMAMIEERAGNRTAAIAMMASAARAEPDVSAISNKLGAMLPACGEAVTPEDQLTVALHRDSEGGGTRISAIAASRPSIVRHFLAGVNANQVLDSSSLNSAATLSRLRCRASVASDTLSRTLERDPAAVFMASRGLFPRLSAIGTTEEQLNAASRSVDDLSARFGSDNPILFGPLLRLIQLTQARLMTAGDIPPARLIELDGRLGRVLAAAGDTGGFLPPDHHFLAVFARAVNAPSREASAKIMRDGFRAFVAAVEFPIAYANLTGSVEGADPAQIDTMRAELIARGLKTLPSDDRRITALRVARVSAARSAPDGPVDARVRETGLPRDLCALQPTLPRLRGNDITADDYPPEGTLAELTGRTTLEFDLDAGGRPLKPRAIVATPPILFDPIIAKRTGGISYFPAKTDDQAVACRAMTMAIRWKMPDEGDGGPTPILPERWMPGS</sequence>
<protein>
    <recommendedName>
        <fullName evidence="5">TonB C-terminal domain-containing protein</fullName>
    </recommendedName>
</protein>
<dbReference type="InterPro" id="IPR011990">
    <property type="entry name" value="TPR-like_helical_dom_sf"/>
</dbReference>
<evidence type="ECO:0000256" key="1">
    <source>
        <dbReference type="SAM" id="MobiDB-lite"/>
    </source>
</evidence>
<keyword evidence="2" id="KW-0732">Signal</keyword>
<evidence type="ECO:0000313" key="4">
    <source>
        <dbReference type="Proteomes" id="UP000318055"/>
    </source>
</evidence>
<reference evidence="3 4" key="1">
    <citation type="submission" date="2019-07" db="EMBL/GenBank/DDBJ databases">
        <title>Sphingomonas alkalisoli sp. nov., isolated from rhizosphere soil of Suaedae salsa.</title>
        <authorList>
            <person name="Zhang H."/>
            <person name="Xu L."/>
            <person name="Zhang J.-X."/>
            <person name="Sun J.-Q."/>
        </authorList>
    </citation>
    <scope>NUCLEOTIDE SEQUENCE [LARGE SCALE GENOMIC DNA]</scope>
    <source>
        <strain evidence="3 4">XS-10</strain>
    </source>
</reference>
<dbReference type="RefSeq" id="WP_145847480.1">
    <property type="nucleotide sequence ID" value="NZ_CP042239.1"/>
</dbReference>
<evidence type="ECO:0000313" key="3">
    <source>
        <dbReference type="EMBL" id="QDX26649.1"/>
    </source>
</evidence>
<feature type="region of interest" description="Disordered" evidence="1">
    <location>
        <begin position="643"/>
        <end position="663"/>
    </location>
</feature>
<feature type="signal peptide" evidence="2">
    <location>
        <begin position="1"/>
        <end position="21"/>
    </location>
</feature>
<name>A0A518RGW6_9SPHN</name>
<gene>
    <name evidence="3" type="ORF">FPZ54_11870</name>
</gene>
<proteinExistence type="predicted"/>
<evidence type="ECO:0000256" key="2">
    <source>
        <dbReference type="SAM" id="SignalP"/>
    </source>
</evidence>